<evidence type="ECO:0000313" key="2">
    <source>
        <dbReference type="Proteomes" id="UP000441333"/>
    </source>
</evidence>
<dbReference type="PROSITE" id="PS51257">
    <property type="entry name" value="PROKAR_LIPOPROTEIN"/>
    <property type="match status" value="1"/>
</dbReference>
<evidence type="ECO:0000313" key="1">
    <source>
        <dbReference type="EMBL" id="KAB1063632.1"/>
    </source>
</evidence>
<name>A0A6N6M5U9_9FLAO</name>
<dbReference type="Proteomes" id="UP000441333">
    <property type="component" value="Unassembled WGS sequence"/>
</dbReference>
<protein>
    <submittedName>
        <fullName evidence="1">Uncharacterized protein</fullName>
    </submittedName>
</protein>
<reference evidence="1 2" key="1">
    <citation type="submission" date="2019-09" db="EMBL/GenBank/DDBJ databases">
        <authorList>
            <person name="Cao W.R."/>
        </authorList>
    </citation>
    <scope>NUCLEOTIDE SEQUENCE [LARGE SCALE GENOMIC DNA]</scope>
    <source>
        <strain evidence="1 2">B1N29</strain>
    </source>
</reference>
<sequence length="290" mass="34371">MMKNLLIIFILTFTIIACKENSTELKMNETIEYYQNNPKVIFKKTVHLTDFDSVYYFYNNGILFKKGKQYKENQKFGNWELYDRDSDLREIREWFTINGKSLANRAWNLNKTGDTIAWRDEDSIYKQAEFINDTIFFRNTIYDVIFFNRDTIKLNEPIKGYVQIFSPVIRDQPSNIRAFIAKDSANYSYDFSNEKEVKLAKFNDLTIDIKNQKWAGNGTDFSKLIFIGLRFDSVGDKTLRGYYQQYSFGPFKEDENGQKLDSIIGHKIYFEKKIYVKDSIEQSHSVQHHV</sequence>
<comment type="caution">
    <text evidence="1">The sequence shown here is derived from an EMBL/GenBank/DDBJ whole genome shotgun (WGS) entry which is preliminary data.</text>
</comment>
<proteinExistence type="predicted"/>
<dbReference type="AlphaFoldDB" id="A0A6N6M5U9"/>
<dbReference type="RefSeq" id="WP_150940945.1">
    <property type="nucleotide sequence ID" value="NZ_WAAT01000075.1"/>
</dbReference>
<organism evidence="1 2">
    <name type="scientific">Pseudotamlana haliotis</name>
    <dbReference type="NCBI Taxonomy" id="2614804"/>
    <lineage>
        <taxon>Bacteria</taxon>
        <taxon>Pseudomonadati</taxon>
        <taxon>Bacteroidota</taxon>
        <taxon>Flavobacteriia</taxon>
        <taxon>Flavobacteriales</taxon>
        <taxon>Flavobacteriaceae</taxon>
        <taxon>Pseudotamlana</taxon>
    </lineage>
</organism>
<keyword evidence="2" id="KW-1185">Reference proteome</keyword>
<gene>
    <name evidence="1" type="ORF">F6U93_14500</name>
</gene>
<dbReference type="EMBL" id="WAAT01000075">
    <property type="protein sequence ID" value="KAB1063632.1"/>
    <property type="molecule type" value="Genomic_DNA"/>
</dbReference>
<accession>A0A6N6M5U9</accession>